<comment type="subcellular location">
    <subcellularLocation>
        <location evidence="1">Membrane</location>
        <topology evidence="1">Multi-pass membrane protein</topology>
    </subcellularLocation>
</comment>
<gene>
    <name evidence="10" type="primary">LOC115821174</name>
</gene>
<keyword evidence="4 7" id="KW-1133">Transmembrane helix</keyword>
<evidence type="ECO:0000259" key="8">
    <source>
        <dbReference type="Pfam" id="PF13886"/>
    </source>
</evidence>
<dbReference type="OrthoDB" id="115781at2759"/>
<evidence type="ECO:0000256" key="4">
    <source>
        <dbReference type="ARBA" id="ARBA00022989"/>
    </source>
</evidence>
<proteinExistence type="inferred from homology"/>
<evidence type="ECO:0000256" key="3">
    <source>
        <dbReference type="ARBA" id="ARBA00022692"/>
    </source>
</evidence>
<evidence type="ECO:0000256" key="1">
    <source>
        <dbReference type="ARBA" id="ARBA00004141"/>
    </source>
</evidence>
<feature type="transmembrane region" description="Helical" evidence="7">
    <location>
        <begin position="143"/>
        <end position="162"/>
    </location>
</feature>
<dbReference type="AlphaFoldDB" id="A0A6J2WA47"/>
<dbReference type="RefSeq" id="XP_030640797.1">
    <property type="nucleotide sequence ID" value="XM_030784937.1"/>
</dbReference>
<feature type="transmembrane region" description="Helical" evidence="7">
    <location>
        <begin position="32"/>
        <end position="51"/>
    </location>
</feature>
<feature type="transmembrane region" description="Helical" evidence="7">
    <location>
        <begin position="92"/>
        <end position="112"/>
    </location>
</feature>
<keyword evidence="5 7" id="KW-0472">Membrane</keyword>
<sequence>MADPSTFVTEGVMPTAVEVDTCVLEIRRKYNVIPTLTCSVCFLVGIIYCFCGYRCFKLVMFLSGLLFGSEVGSLLCLREQLLDTPLDTETRLGISLGIGVLAGLVTVLVRCVGLFLTGLQLGLLLCVVPLLAVGQYYDLTPVWAPLGTVLGTSVFCAVLALLWQKALTVAATAVMGAALAVTCVDYWLETPLLVVRAYEGLRRTEQKPYCWYSWLIVGAWPVLALLGALVQWKLTARGLSHTKVIFRGRQKQVQLMKIRQRESRRRPEGTYRRRPPPLKRYAGDVLAPSYLQSLRERQMSTGSSQSSLSTVHHTMIDFDYETGSMVPLTSSASSAILRV</sequence>
<feature type="transmembrane region" description="Helical" evidence="7">
    <location>
        <begin position="169"/>
        <end position="188"/>
    </location>
</feature>
<evidence type="ECO:0000313" key="10">
    <source>
        <dbReference type="RefSeq" id="XP_030640797.1"/>
    </source>
</evidence>
<dbReference type="PANTHER" id="PTHR31247:SF17">
    <property type="entry name" value="DUF4203 DOMAIN-CONTAINING PROTEIN"/>
    <property type="match status" value="1"/>
</dbReference>
<accession>A0A6J2WA47</accession>
<protein>
    <recommendedName>
        <fullName evidence="6">Transmembrane protein 198</fullName>
    </recommendedName>
</protein>
<feature type="domain" description="TM7S3/TM198-like" evidence="8">
    <location>
        <begin position="38"/>
        <end position="232"/>
    </location>
</feature>
<evidence type="ECO:0000256" key="7">
    <source>
        <dbReference type="SAM" id="Phobius"/>
    </source>
</evidence>
<dbReference type="GeneID" id="115821174"/>
<feature type="transmembrane region" description="Helical" evidence="7">
    <location>
        <begin position="211"/>
        <end position="230"/>
    </location>
</feature>
<organism evidence="9 10">
    <name type="scientific">Chanos chanos</name>
    <name type="common">Milkfish</name>
    <name type="synonym">Mugil chanos</name>
    <dbReference type="NCBI Taxonomy" id="29144"/>
    <lineage>
        <taxon>Eukaryota</taxon>
        <taxon>Metazoa</taxon>
        <taxon>Chordata</taxon>
        <taxon>Craniata</taxon>
        <taxon>Vertebrata</taxon>
        <taxon>Euteleostomi</taxon>
        <taxon>Actinopterygii</taxon>
        <taxon>Neopterygii</taxon>
        <taxon>Teleostei</taxon>
        <taxon>Ostariophysi</taxon>
        <taxon>Gonorynchiformes</taxon>
        <taxon>Chanidae</taxon>
        <taxon>Chanos</taxon>
    </lineage>
</organism>
<evidence type="ECO:0000256" key="5">
    <source>
        <dbReference type="ARBA" id="ARBA00023136"/>
    </source>
</evidence>
<dbReference type="InterPro" id="IPR025256">
    <property type="entry name" value="TM7S3/TM198-like_dom"/>
</dbReference>
<comment type="similarity">
    <text evidence="2">Belongs to the TMEM198 family.</text>
</comment>
<dbReference type="PANTHER" id="PTHR31247">
    <property type="entry name" value="TRANSMEMBRANE PROTEIN 198 FAMILY MEMBER"/>
    <property type="match status" value="1"/>
</dbReference>
<keyword evidence="9" id="KW-1185">Reference proteome</keyword>
<dbReference type="InterPro" id="IPR040236">
    <property type="entry name" value="TMEM198"/>
</dbReference>
<evidence type="ECO:0000256" key="6">
    <source>
        <dbReference type="ARBA" id="ARBA00049737"/>
    </source>
</evidence>
<dbReference type="Pfam" id="PF13886">
    <property type="entry name" value="TM7S3_TM198"/>
    <property type="match status" value="1"/>
</dbReference>
<dbReference type="InParanoid" id="A0A6J2WA47"/>
<name>A0A6J2WA47_CHACN</name>
<feature type="transmembrane region" description="Helical" evidence="7">
    <location>
        <begin position="119"/>
        <end position="137"/>
    </location>
</feature>
<evidence type="ECO:0000313" key="9">
    <source>
        <dbReference type="Proteomes" id="UP000504632"/>
    </source>
</evidence>
<evidence type="ECO:0000256" key="2">
    <source>
        <dbReference type="ARBA" id="ARBA00006244"/>
    </source>
</evidence>
<dbReference type="GO" id="GO:0005886">
    <property type="term" value="C:plasma membrane"/>
    <property type="evidence" value="ECO:0007669"/>
    <property type="project" value="TreeGrafter"/>
</dbReference>
<feature type="transmembrane region" description="Helical" evidence="7">
    <location>
        <begin position="58"/>
        <end position="80"/>
    </location>
</feature>
<keyword evidence="3 7" id="KW-0812">Transmembrane</keyword>
<reference evidence="10" key="1">
    <citation type="submission" date="2025-08" db="UniProtKB">
        <authorList>
            <consortium name="RefSeq"/>
        </authorList>
    </citation>
    <scope>IDENTIFICATION</scope>
</reference>
<dbReference type="Proteomes" id="UP000504632">
    <property type="component" value="Chromosome 9"/>
</dbReference>